<feature type="transmembrane region" description="Helical" evidence="1">
    <location>
        <begin position="73"/>
        <end position="97"/>
    </location>
</feature>
<feature type="signal peptide" evidence="2">
    <location>
        <begin position="1"/>
        <end position="25"/>
    </location>
</feature>
<evidence type="ECO:0000256" key="1">
    <source>
        <dbReference type="SAM" id="Phobius"/>
    </source>
</evidence>
<keyword evidence="1" id="KW-0812">Transmembrane</keyword>
<feature type="chain" id="PRO_5042091137" description="Secreted protein" evidence="2">
    <location>
        <begin position="26"/>
        <end position="99"/>
    </location>
</feature>
<evidence type="ECO:0000313" key="3">
    <source>
        <dbReference type="EMBL" id="WOT02841.1"/>
    </source>
</evidence>
<gene>
    <name evidence="3" type="ORF">CYJ47_03450</name>
</gene>
<evidence type="ECO:0000313" key="4">
    <source>
        <dbReference type="Proteomes" id="UP000234560"/>
    </source>
</evidence>
<organism evidence="3 4">
    <name type="scientific">Corynebacterium pyruviciproducens</name>
    <dbReference type="NCBI Taxonomy" id="598660"/>
    <lineage>
        <taxon>Bacteria</taxon>
        <taxon>Bacillati</taxon>
        <taxon>Actinomycetota</taxon>
        <taxon>Actinomycetes</taxon>
        <taxon>Mycobacteriales</taxon>
        <taxon>Corynebacteriaceae</taxon>
        <taxon>Corynebacterium</taxon>
    </lineage>
</organism>
<keyword evidence="2" id="KW-0732">Signal</keyword>
<evidence type="ECO:0008006" key="5">
    <source>
        <dbReference type="Google" id="ProtNLM"/>
    </source>
</evidence>
<sequence length="99" mass="9629">MKRAAVAIATSSAVAFASLVTPAMADEITPAVLGGDTVTTADPADTGTRAIADETGAVNFANKSGLSQELEGVIAAIAAIMGLVAIAGVATGPIAGFHF</sequence>
<proteinExistence type="predicted"/>
<dbReference type="EMBL" id="CP136958">
    <property type="protein sequence ID" value="WOT02841.1"/>
    <property type="molecule type" value="Genomic_DNA"/>
</dbReference>
<keyword evidence="1" id="KW-1133">Transmembrane helix</keyword>
<keyword evidence="1" id="KW-0472">Membrane</keyword>
<evidence type="ECO:0000256" key="2">
    <source>
        <dbReference type="SAM" id="SignalP"/>
    </source>
</evidence>
<name>A0AAF1BXG7_9CORY</name>
<reference evidence="3" key="1">
    <citation type="submission" date="2017-12" db="EMBL/GenBank/DDBJ databases">
        <authorList>
            <person name="Thomas-White K."/>
            <person name="Wolfe A.J."/>
        </authorList>
    </citation>
    <scope>NUCLEOTIDE SEQUENCE</scope>
    <source>
        <strain evidence="3">UMB0763</strain>
    </source>
</reference>
<dbReference type="RefSeq" id="WP_101678403.1">
    <property type="nucleotide sequence ID" value="NZ_CAMIHY010000006.1"/>
</dbReference>
<protein>
    <recommendedName>
        <fullName evidence="5">Secreted protein</fullName>
    </recommendedName>
</protein>
<reference evidence="3" key="2">
    <citation type="submission" date="2023-10" db="EMBL/GenBank/DDBJ databases">
        <authorList>
            <person name="Choi B."/>
        </authorList>
    </citation>
    <scope>NUCLEOTIDE SEQUENCE</scope>
    <source>
        <strain evidence="3">UMB0763</strain>
    </source>
</reference>
<accession>A0AAF1BXG7</accession>
<dbReference type="AlphaFoldDB" id="A0AAF1BXG7"/>
<dbReference type="Proteomes" id="UP000234560">
    <property type="component" value="Chromosome"/>
</dbReference>
<dbReference type="KEGG" id="cpyr:CYJ47_03450"/>